<dbReference type="Proteomes" id="UP000759131">
    <property type="component" value="Unassembled WGS sequence"/>
</dbReference>
<evidence type="ECO:0000313" key="2">
    <source>
        <dbReference type="EMBL" id="CAD7626930.1"/>
    </source>
</evidence>
<feature type="domain" description="Plexin TIG" evidence="1">
    <location>
        <begin position="8"/>
        <end position="81"/>
    </location>
</feature>
<dbReference type="EMBL" id="CAJPIZ010004280">
    <property type="protein sequence ID" value="CAG2107360.1"/>
    <property type="molecule type" value="Genomic_DNA"/>
</dbReference>
<dbReference type="OrthoDB" id="6491985at2759"/>
<accession>A0A7R9Q0I8</accession>
<reference evidence="2" key="1">
    <citation type="submission" date="2020-11" db="EMBL/GenBank/DDBJ databases">
        <authorList>
            <person name="Tran Van P."/>
        </authorList>
    </citation>
    <scope>NUCLEOTIDE SEQUENCE</scope>
</reference>
<dbReference type="EMBL" id="OC858855">
    <property type="protein sequence ID" value="CAD7626930.1"/>
    <property type="molecule type" value="Genomic_DNA"/>
</dbReference>
<protein>
    <recommendedName>
        <fullName evidence="1">Plexin TIG domain-containing protein</fullName>
    </recommendedName>
</protein>
<evidence type="ECO:0000259" key="1">
    <source>
        <dbReference type="Pfam" id="PF17960"/>
    </source>
</evidence>
<sequence length="88" mass="9735">MCRSSYLSINCLELTFGGFLCVFGNSSPIPGRVSHSGCHVWHCRTRPDCPSLPAKDHVVVNLAVRSSQTDTDFIGPSFIFYDCSPHKM</sequence>
<dbReference type="Pfam" id="PF17960">
    <property type="entry name" value="TIG_plexin"/>
    <property type="match status" value="1"/>
</dbReference>
<dbReference type="AlphaFoldDB" id="A0A7R9Q0I8"/>
<organism evidence="2">
    <name type="scientific">Medioppia subpectinata</name>
    <dbReference type="NCBI Taxonomy" id="1979941"/>
    <lineage>
        <taxon>Eukaryota</taxon>
        <taxon>Metazoa</taxon>
        <taxon>Ecdysozoa</taxon>
        <taxon>Arthropoda</taxon>
        <taxon>Chelicerata</taxon>
        <taxon>Arachnida</taxon>
        <taxon>Acari</taxon>
        <taxon>Acariformes</taxon>
        <taxon>Sarcoptiformes</taxon>
        <taxon>Oribatida</taxon>
        <taxon>Brachypylina</taxon>
        <taxon>Oppioidea</taxon>
        <taxon>Oppiidae</taxon>
        <taxon>Medioppia</taxon>
    </lineage>
</organism>
<dbReference type="InterPro" id="IPR041019">
    <property type="entry name" value="TIG1_plexin"/>
</dbReference>
<gene>
    <name evidence="2" type="ORF">OSB1V03_LOCUS7362</name>
</gene>
<evidence type="ECO:0000313" key="3">
    <source>
        <dbReference type="Proteomes" id="UP000759131"/>
    </source>
</evidence>
<keyword evidence="3" id="KW-1185">Reference proteome</keyword>
<dbReference type="Gene3D" id="2.60.40.10">
    <property type="entry name" value="Immunoglobulins"/>
    <property type="match status" value="1"/>
</dbReference>
<proteinExistence type="predicted"/>
<name>A0A7R9Q0I8_9ACAR</name>
<dbReference type="InterPro" id="IPR013783">
    <property type="entry name" value="Ig-like_fold"/>
</dbReference>